<reference evidence="2 4" key="1">
    <citation type="journal article" date="2011" name="Nature">
        <title>The Medicago genome provides insight into the evolution of rhizobial symbioses.</title>
        <authorList>
            <person name="Young N.D."/>
            <person name="Debelle F."/>
            <person name="Oldroyd G.E."/>
            <person name="Geurts R."/>
            <person name="Cannon S.B."/>
            <person name="Udvardi M.K."/>
            <person name="Benedito V.A."/>
            <person name="Mayer K.F."/>
            <person name="Gouzy J."/>
            <person name="Schoof H."/>
            <person name="Van de Peer Y."/>
            <person name="Proost S."/>
            <person name="Cook D.R."/>
            <person name="Meyers B.C."/>
            <person name="Spannagl M."/>
            <person name="Cheung F."/>
            <person name="De Mita S."/>
            <person name="Krishnakumar V."/>
            <person name="Gundlach H."/>
            <person name="Zhou S."/>
            <person name="Mudge J."/>
            <person name="Bharti A.K."/>
            <person name="Murray J.D."/>
            <person name="Naoumkina M.A."/>
            <person name="Rosen B."/>
            <person name="Silverstein K.A."/>
            <person name="Tang H."/>
            <person name="Rombauts S."/>
            <person name="Zhao P.X."/>
            <person name="Zhou P."/>
            <person name="Barbe V."/>
            <person name="Bardou P."/>
            <person name="Bechner M."/>
            <person name="Bellec A."/>
            <person name="Berger A."/>
            <person name="Berges H."/>
            <person name="Bidwell S."/>
            <person name="Bisseling T."/>
            <person name="Choisne N."/>
            <person name="Couloux A."/>
            <person name="Denny R."/>
            <person name="Deshpande S."/>
            <person name="Dai X."/>
            <person name="Doyle J.J."/>
            <person name="Dudez A.M."/>
            <person name="Farmer A.D."/>
            <person name="Fouteau S."/>
            <person name="Franken C."/>
            <person name="Gibelin C."/>
            <person name="Gish J."/>
            <person name="Goldstein S."/>
            <person name="Gonzalez A.J."/>
            <person name="Green P.J."/>
            <person name="Hallab A."/>
            <person name="Hartog M."/>
            <person name="Hua A."/>
            <person name="Humphray S.J."/>
            <person name="Jeong D.H."/>
            <person name="Jing Y."/>
            <person name="Jocker A."/>
            <person name="Kenton S.M."/>
            <person name="Kim D.J."/>
            <person name="Klee K."/>
            <person name="Lai H."/>
            <person name="Lang C."/>
            <person name="Lin S."/>
            <person name="Macmil S.L."/>
            <person name="Magdelenat G."/>
            <person name="Matthews L."/>
            <person name="McCorrison J."/>
            <person name="Monaghan E.L."/>
            <person name="Mun J.H."/>
            <person name="Najar F.Z."/>
            <person name="Nicholson C."/>
            <person name="Noirot C."/>
            <person name="O'Bleness M."/>
            <person name="Paule C.R."/>
            <person name="Poulain J."/>
            <person name="Prion F."/>
            <person name="Qin B."/>
            <person name="Qu C."/>
            <person name="Retzel E.F."/>
            <person name="Riddle C."/>
            <person name="Sallet E."/>
            <person name="Samain S."/>
            <person name="Samson N."/>
            <person name="Sanders I."/>
            <person name="Saurat O."/>
            <person name="Scarpelli C."/>
            <person name="Schiex T."/>
            <person name="Segurens B."/>
            <person name="Severin A.J."/>
            <person name="Sherrier D.J."/>
            <person name="Shi R."/>
            <person name="Sims S."/>
            <person name="Singer S.R."/>
            <person name="Sinharoy S."/>
            <person name="Sterck L."/>
            <person name="Viollet A."/>
            <person name="Wang B.B."/>
            <person name="Wang K."/>
            <person name="Wang M."/>
            <person name="Wang X."/>
            <person name="Warfsmann J."/>
            <person name="Weissenbach J."/>
            <person name="White D.D."/>
            <person name="White J.D."/>
            <person name="Wiley G.B."/>
            <person name="Wincker P."/>
            <person name="Xing Y."/>
            <person name="Yang L."/>
            <person name="Yao Z."/>
            <person name="Ying F."/>
            <person name="Zhai J."/>
            <person name="Zhou L."/>
            <person name="Zuber A."/>
            <person name="Denarie J."/>
            <person name="Dixon R.A."/>
            <person name="May G.D."/>
            <person name="Schwartz D.C."/>
            <person name="Rogers J."/>
            <person name="Quetier F."/>
            <person name="Town C.D."/>
            <person name="Roe B.A."/>
        </authorList>
    </citation>
    <scope>NUCLEOTIDE SEQUENCE [LARGE SCALE GENOMIC DNA]</scope>
    <source>
        <strain evidence="2">A17</strain>
        <strain evidence="3 4">cv. Jemalong A17</strain>
    </source>
</reference>
<feature type="compositionally biased region" description="Polar residues" evidence="1">
    <location>
        <begin position="24"/>
        <end position="37"/>
    </location>
</feature>
<dbReference type="HOGENOM" id="CLU_1858230_0_0_1"/>
<reference evidence="2 4" key="2">
    <citation type="journal article" date="2014" name="BMC Genomics">
        <title>An improved genome release (version Mt4.0) for the model legume Medicago truncatula.</title>
        <authorList>
            <person name="Tang H."/>
            <person name="Krishnakumar V."/>
            <person name="Bidwell S."/>
            <person name="Rosen B."/>
            <person name="Chan A."/>
            <person name="Zhou S."/>
            <person name="Gentzbittel L."/>
            <person name="Childs K.L."/>
            <person name="Yandell M."/>
            <person name="Gundlach H."/>
            <person name="Mayer K.F."/>
            <person name="Schwartz D.C."/>
            <person name="Town C.D."/>
        </authorList>
    </citation>
    <scope>GENOME REANNOTATION</scope>
    <source>
        <strain evidence="2">A17</strain>
        <strain evidence="3 4">cv. Jemalong A17</strain>
    </source>
</reference>
<evidence type="ECO:0000313" key="2">
    <source>
        <dbReference type="EMBL" id="KEH22924.1"/>
    </source>
</evidence>
<evidence type="ECO:0000313" key="4">
    <source>
        <dbReference type="Proteomes" id="UP000002051"/>
    </source>
</evidence>
<protein>
    <submittedName>
        <fullName evidence="2 3">Uncharacterized protein</fullName>
    </submittedName>
</protein>
<evidence type="ECO:0000256" key="1">
    <source>
        <dbReference type="SAM" id="MobiDB-lite"/>
    </source>
</evidence>
<reference evidence="3" key="3">
    <citation type="submission" date="2015-04" db="UniProtKB">
        <authorList>
            <consortium name="EnsemblPlants"/>
        </authorList>
    </citation>
    <scope>IDENTIFICATION</scope>
    <source>
        <strain evidence="3">cv. Jemalong A17</strain>
    </source>
</reference>
<evidence type="ECO:0000313" key="3">
    <source>
        <dbReference type="EnsemblPlants" id="KEH22924"/>
    </source>
</evidence>
<dbReference type="AlphaFoldDB" id="A0A072TZL0"/>
<accession>A0A072TZL0</accession>
<sequence>MIHHPLPRSSSHRFGSPTRVLAPQNRNSCASSATSTNDRNESSHTQLKRVRTFMNHHHQQDLFLYNEGIVFHDTSDSIQGLGGPMTRARTKKVKEALTQLMAKVLEFKPTLESMEDKMVMCIKPLEDGWGAYLAAHFI</sequence>
<dbReference type="Proteomes" id="UP000002051">
    <property type="component" value="Unassembled WGS sequence"/>
</dbReference>
<keyword evidence="4" id="KW-1185">Reference proteome</keyword>
<feature type="region of interest" description="Disordered" evidence="1">
    <location>
        <begin position="1"/>
        <end position="46"/>
    </location>
</feature>
<dbReference type="EnsemblPlants" id="KEH22924">
    <property type="protein sequence ID" value="KEH22924"/>
    <property type="gene ID" value="MTR_7g062460"/>
</dbReference>
<proteinExistence type="predicted"/>
<name>A0A072TZL0_MEDTR</name>
<dbReference type="EMBL" id="CM001223">
    <property type="protein sequence ID" value="KEH22924.1"/>
    <property type="molecule type" value="Genomic_DNA"/>
</dbReference>
<organism evidence="2 4">
    <name type="scientific">Medicago truncatula</name>
    <name type="common">Barrel medic</name>
    <name type="synonym">Medicago tribuloides</name>
    <dbReference type="NCBI Taxonomy" id="3880"/>
    <lineage>
        <taxon>Eukaryota</taxon>
        <taxon>Viridiplantae</taxon>
        <taxon>Streptophyta</taxon>
        <taxon>Embryophyta</taxon>
        <taxon>Tracheophyta</taxon>
        <taxon>Spermatophyta</taxon>
        <taxon>Magnoliopsida</taxon>
        <taxon>eudicotyledons</taxon>
        <taxon>Gunneridae</taxon>
        <taxon>Pentapetalae</taxon>
        <taxon>rosids</taxon>
        <taxon>fabids</taxon>
        <taxon>Fabales</taxon>
        <taxon>Fabaceae</taxon>
        <taxon>Papilionoideae</taxon>
        <taxon>50 kb inversion clade</taxon>
        <taxon>NPAAA clade</taxon>
        <taxon>Hologalegina</taxon>
        <taxon>IRL clade</taxon>
        <taxon>Trifolieae</taxon>
        <taxon>Medicago</taxon>
    </lineage>
</organism>
<gene>
    <name evidence="2" type="ordered locus">MTR_7g062460</name>
</gene>